<keyword evidence="2" id="KW-0645">Protease</keyword>
<organism evidence="2 3">
    <name type="scientific">Paralimibaculum aggregatum</name>
    <dbReference type="NCBI Taxonomy" id="3036245"/>
    <lineage>
        <taxon>Bacteria</taxon>
        <taxon>Pseudomonadati</taxon>
        <taxon>Pseudomonadota</taxon>
        <taxon>Alphaproteobacteria</taxon>
        <taxon>Rhodobacterales</taxon>
        <taxon>Paracoccaceae</taxon>
        <taxon>Paralimibaculum</taxon>
    </lineage>
</organism>
<keyword evidence="1" id="KW-0472">Membrane</keyword>
<dbReference type="InterPro" id="IPR034122">
    <property type="entry name" value="Retropepsin-like_bacterial"/>
</dbReference>
<dbReference type="Pfam" id="PF13975">
    <property type="entry name" value="gag-asp_proteas"/>
    <property type="match status" value="1"/>
</dbReference>
<dbReference type="RefSeq" id="WP_285671065.1">
    <property type="nucleotide sequence ID" value="NZ_BSYI01000009.1"/>
</dbReference>
<reference evidence="2 3" key="1">
    <citation type="submission" date="2023-04" db="EMBL/GenBank/DDBJ databases">
        <title>Marinoamorphus aggregata gen. nov., sp. Nov., isolate from tissue of brittle star Ophioplocus japonicus.</title>
        <authorList>
            <person name="Kawano K."/>
            <person name="Sawayama S."/>
            <person name="Nakagawa S."/>
        </authorList>
    </citation>
    <scope>NUCLEOTIDE SEQUENCE [LARGE SCALE GENOMIC DNA]</scope>
    <source>
        <strain evidence="2 3">NKW23</strain>
    </source>
</reference>
<gene>
    <name evidence="2" type="ORF">LNKW23_15080</name>
</gene>
<feature type="transmembrane region" description="Helical" evidence="1">
    <location>
        <begin position="37"/>
        <end position="57"/>
    </location>
</feature>
<proteinExistence type="predicted"/>
<keyword evidence="3" id="KW-1185">Reference proteome</keyword>
<dbReference type="InterPro" id="IPR001969">
    <property type="entry name" value="Aspartic_peptidase_AS"/>
</dbReference>
<evidence type="ECO:0000313" key="3">
    <source>
        <dbReference type="Proteomes" id="UP001239909"/>
    </source>
</evidence>
<evidence type="ECO:0000256" key="1">
    <source>
        <dbReference type="SAM" id="Phobius"/>
    </source>
</evidence>
<dbReference type="GO" id="GO:0008233">
    <property type="term" value="F:peptidase activity"/>
    <property type="evidence" value="ECO:0007669"/>
    <property type="project" value="UniProtKB-KW"/>
</dbReference>
<dbReference type="EMBL" id="BSYI01000009">
    <property type="protein sequence ID" value="GMG82295.1"/>
    <property type="molecule type" value="Genomic_DNA"/>
</dbReference>
<name>A0ABQ6LJ89_9RHOB</name>
<dbReference type="Proteomes" id="UP001239909">
    <property type="component" value="Unassembled WGS sequence"/>
</dbReference>
<comment type="caution">
    <text evidence="2">The sequence shown here is derived from an EMBL/GenBank/DDBJ whole genome shotgun (WGS) entry which is preliminary data.</text>
</comment>
<dbReference type="CDD" id="cd05483">
    <property type="entry name" value="retropepsin_like_bacteria"/>
    <property type="match status" value="1"/>
</dbReference>
<sequence>MSGFSGDEQARILYLSLLGLLLCGYLIHAYRGRLGTGLQHAAIWVLIFLGAMLAYGFKDNLAVMLNPGAARVEGDAVVLTRGRDGHFHATLEIDGTPVAFLVDTGASEMVLSRQDAARIGLALDSLAFTRPARTANGVVYGAPVRLGEVRFAGKVERGVPAVVNGGALATSLLGMRYLDRFARVEIQGDTLRLER</sequence>
<dbReference type="InterPro" id="IPR021109">
    <property type="entry name" value="Peptidase_aspartic_dom_sf"/>
</dbReference>
<dbReference type="InterPro" id="IPR011969">
    <property type="entry name" value="Clan_AA_Asp_peptidase_C"/>
</dbReference>
<keyword evidence="2" id="KW-0378">Hydrolase</keyword>
<dbReference type="SUPFAM" id="SSF50630">
    <property type="entry name" value="Acid proteases"/>
    <property type="match status" value="1"/>
</dbReference>
<feature type="transmembrane region" description="Helical" evidence="1">
    <location>
        <begin position="12"/>
        <end position="31"/>
    </location>
</feature>
<protein>
    <submittedName>
        <fullName evidence="2">TIGR02281 family clan AA aspartic protease</fullName>
    </submittedName>
</protein>
<dbReference type="PROSITE" id="PS00141">
    <property type="entry name" value="ASP_PROTEASE"/>
    <property type="match status" value="1"/>
</dbReference>
<keyword evidence="1" id="KW-1133">Transmembrane helix</keyword>
<dbReference type="Gene3D" id="2.40.70.10">
    <property type="entry name" value="Acid Proteases"/>
    <property type="match status" value="1"/>
</dbReference>
<evidence type="ECO:0000313" key="2">
    <source>
        <dbReference type="EMBL" id="GMG82295.1"/>
    </source>
</evidence>
<dbReference type="NCBIfam" id="TIGR02281">
    <property type="entry name" value="clan_AA_DTGA"/>
    <property type="match status" value="1"/>
</dbReference>
<accession>A0ABQ6LJ89</accession>
<dbReference type="GO" id="GO:0006508">
    <property type="term" value="P:proteolysis"/>
    <property type="evidence" value="ECO:0007669"/>
    <property type="project" value="UniProtKB-KW"/>
</dbReference>
<keyword evidence="1" id="KW-0812">Transmembrane</keyword>